<evidence type="ECO:0000313" key="1">
    <source>
        <dbReference type="EMBL" id="GAA3582118.1"/>
    </source>
</evidence>
<dbReference type="Proteomes" id="UP001500954">
    <property type="component" value="Unassembled WGS sequence"/>
</dbReference>
<organism evidence="1 2">
    <name type="scientific">Snuella lapsa</name>
    <dbReference type="NCBI Taxonomy" id="870481"/>
    <lineage>
        <taxon>Bacteria</taxon>
        <taxon>Pseudomonadati</taxon>
        <taxon>Bacteroidota</taxon>
        <taxon>Flavobacteriia</taxon>
        <taxon>Flavobacteriales</taxon>
        <taxon>Flavobacteriaceae</taxon>
        <taxon>Snuella</taxon>
    </lineage>
</organism>
<comment type="caution">
    <text evidence="1">The sequence shown here is derived from an EMBL/GenBank/DDBJ whole genome shotgun (WGS) entry which is preliminary data.</text>
</comment>
<protein>
    <submittedName>
        <fullName evidence="1">Uncharacterized protein</fullName>
    </submittedName>
</protein>
<sequence>MGLLDRLFKKKEVRKQPEDYYDISITDDYVMVEHPKRDIEKINWDEIQEISIVTTDEGPFLPDVWLMLMGNDKGCSMPQGAPKYDEVYDIVSKYDGFDFEEVIKAATSTDNAKFELWKKNKN</sequence>
<proteinExistence type="predicted"/>
<gene>
    <name evidence="1" type="ORF">GCM10022395_33120</name>
</gene>
<name>A0ABP6YEG3_9FLAO</name>
<accession>A0ABP6YEG3</accession>
<evidence type="ECO:0000313" key="2">
    <source>
        <dbReference type="Proteomes" id="UP001500954"/>
    </source>
</evidence>
<keyword evidence="2" id="KW-1185">Reference proteome</keyword>
<dbReference type="RefSeq" id="WP_345007538.1">
    <property type="nucleotide sequence ID" value="NZ_BAABCY010000091.1"/>
</dbReference>
<reference evidence="2" key="1">
    <citation type="journal article" date="2019" name="Int. J. Syst. Evol. Microbiol.">
        <title>The Global Catalogue of Microorganisms (GCM) 10K type strain sequencing project: providing services to taxonomists for standard genome sequencing and annotation.</title>
        <authorList>
            <consortium name="The Broad Institute Genomics Platform"/>
            <consortium name="The Broad Institute Genome Sequencing Center for Infectious Disease"/>
            <person name="Wu L."/>
            <person name="Ma J."/>
        </authorList>
    </citation>
    <scope>NUCLEOTIDE SEQUENCE [LARGE SCALE GENOMIC DNA]</scope>
    <source>
        <strain evidence="2">JCM 17111</strain>
    </source>
</reference>
<dbReference type="EMBL" id="BAABCY010000091">
    <property type="protein sequence ID" value="GAA3582118.1"/>
    <property type="molecule type" value="Genomic_DNA"/>
</dbReference>